<evidence type="ECO:0000259" key="1">
    <source>
        <dbReference type="Pfam" id="PF01844"/>
    </source>
</evidence>
<organism evidence="2 3">
    <name type="scientific">Rhizobium herbae</name>
    <dbReference type="NCBI Taxonomy" id="508661"/>
    <lineage>
        <taxon>Bacteria</taxon>
        <taxon>Pseudomonadati</taxon>
        <taxon>Pseudomonadota</taxon>
        <taxon>Alphaproteobacteria</taxon>
        <taxon>Hyphomicrobiales</taxon>
        <taxon>Rhizobiaceae</taxon>
        <taxon>Rhizobium/Agrobacterium group</taxon>
        <taxon>Rhizobium</taxon>
    </lineage>
</organism>
<keyword evidence="3" id="KW-1185">Reference proteome</keyword>
<dbReference type="InterPro" id="IPR003615">
    <property type="entry name" value="HNH_nuc"/>
</dbReference>
<comment type="caution">
    <text evidence="2">The sequence shown here is derived from an EMBL/GenBank/DDBJ whole genome shotgun (WGS) entry which is preliminary data.</text>
</comment>
<dbReference type="Proteomes" id="UP000823786">
    <property type="component" value="Unassembled WGS sequence"/>
</dbReference>
<evidence type="ECO:0000313" key="2">
    <source>
        <dbReference type="EMBL" id="MBP1856775.1"/>
    </source>
</evidence>
<protein>
    <submittedName>
        <fullName evidence="2">5-methylcytosine-specific restriction protein A</fullName>
        <ecNumber evidence="2">3.1.21.-</ecNumber>
    </submittedName>
</protein>
<feature type="domain" description="HNH" evidence="1">
    <location>
        <begin position="10"/>
        <end position="57"/>
    </location>
</feature>
<dbReference type="Pfam" id="PF01844">
    <property type="entry name" value="HNH"/>
    <property type="match status" value="1"/>
</dbReference>
<sequence>MAKLMDDPLCEHCRVADICEPATQVDHVDAIEKGGAAFPPLDGLASLCAGCHSRKTNLVDKPGAGKTLKRVIKGCDASGNPFGGW</sequence>
<dbReference type="Gene3D" id="1.10.30.50">
    <property type="match status" value="1"/>
</dbReference>
<dbReference type="EMBL" id="JAGGJV010000001">
    <property type="protein sequence ID" value="MBP1856775.1"/>
    <property type="molecule type" value="Genomic_DNA"/>
</dbReference>
<name>A0ABS4EFQ4_9HYPH</name>
<dbReference type="InterPro" id="IPR002711">
    <property type="entry name" value="HNH"/>
</dbReference>
<gene>
    <name evidence="2" type="ORF">J2Z75_000255</name>
</gene>
<dbReference type="GO" id="GO:0016787">
    <property type="term" value="F:hydrolase activity"/>
    <property type="evidence" value="ECO:0007669"/>
    <property type="project" value="UniProtKB-KW"/>
</dbReference>
<reference evidence="2 3" key="1">
    <citation type="submission" date="2021-03" db="EMBL/GenBank/DDBJ databases">
        <title>Genomic Encyclopedia of Type Strains, Phase IV (KMG-IV): sequencing the most valuable type-strain genomes for metagenomic binning, comparative biology and taxonomic classification.</title>
        <authorList>
            <person name="Goeker M."/>
        </authorList>
    </citation>
    <scope>NUCLEOTIDE SEQUENCE [LARGE SCALE GENOMIC DNA]</scope>
    <source>
        <strain evidence="2 3">DSM 26427</strain>
    </source>
</reference>
<evidence type="ECO:0000313" key="3">
    <source>
        <dbReference type="Proteomes" id="UP000823786"/>
    </source>
</evidence>
<accession>A0ABS4EFQ4</accession>
<dbReference type="EC" id="3.1.21.-" evidence="2"/>
<dbReference type="CDD" id="cd00085">
    <property type="entry name" value="HNHc"/>
    <property type="match status" value="1"/>
</dbReference>
<proteinExistence type="predicted"/>
<dbReference type="RefSeq" id="WP_209846549.1">
    <property type="nucleotide sequence ID" value="NZ_JAGGJV010000001.1"/>
</dbReference>
<keyword evidence="2" id="KW-0378">Hydrolase</keyword>